<dbReference type="GO" id="GO:0050660">
    <property type="term" value="F:flavin adenine dinucleotide binding"/>
    <property type="evidence" value="ECO:0007669"/>
    <property type="project" value="InterPro"/>
</dbReference>
<dbReference type="PANTHER" id="PTHR43098">
    <property type="entry name" value="L-ORNITHINE N(5)-MONOOXYGENASE-RELATED"/>
    <property type="match status" value="1"/>
</dbReference>
<name>A0A6A6PZT5_9PEZI</name>
<dbReference type="GeneID" id="54477797"/>
<dbReference type="Proteomes" id="UP000799767">
    <property type="component" value="Unassembled WGS sequence"/>
</dbReference>
<dbReference type="RefSeq" id="XP_033592101.1">
    <property type="nucleotide sequence ID" value="XM_033736795.1"/>
</dbReference>
<keyword evidence="1" id="KW-0285">Flavoprotein</keyword>
<evidence type="ECO:0000256" key="1">
    <source>
        <dbReference type="ARBA" id="ARBA00022630"/>
    </source>
</evidence>
<dbReference type="AlphaFoldDB" id="A0A6A6PZT5"/>
<gene>
    <name evidence="5" type="ORF">BDY17DRAFT_322366</name>
</gene>
<dbReference type="PANTHER" id="PTHR43098:SF5">
    <property type="entry name" value="DUAL-FUNCTIONAL MONOOXYGENASE_METHYLTRANSFERASE PSOF"/>
    <property type="match status" value="1"/>
</dbReference>
<dbReference type="Gene3D" id="3.50.50.60">
    <property type="entry name" value="FAD/NAD(P)-binding domain"/>
    <property type="match status" value="2"/>
</dbReference>
<dbReference type="EMBL" id="MU001633">
    <property type="protein sequence ID" value="KAF2485532.1"/>
    <property type="molecule type" value="Genomic_DNA"/>
</dbReference>
<dbReference type="InterPro" id="IPR020946">
    <property type="entry name" value="Flavin_mOase-like"/>
</dbReference>
<sequence length="550" mass="62285">MADESFDAICVGAGFAGIHMSYRLRELGLKFLVIDQAGDVGGTWFWNLYPGAMSDSESFIYRFSWDRDDLMNYPWKDHYVKQDEVLAYLNHVVKKHDLRKYMQFNTQLVSANWSESDQRWVLKISGPEGEKTISTRYAITALGLLSKTNLPDIPGLKSFEGEMYHTGAWPKGTDVTGKRVAVIGCGSTGVQVITEIGSKVGHLTCYQRHPQYSVPSGDRAVTAEERQHWNENWDNIFDLVKNSITAMGFKESQRSFHDATPEEREKIFQEAWNKGNGFKFMFGTFSDIAVDWEANEAAADFIRRQIDKIVKDPEKARKLKPHDVYARRPLCDGNARSGESYFDQFNRDNVDIVDLKETPFKQVEAKGIRTSDGKFTELDCLILATGFDAVDGNYLRLAIHGRNGVSLKEYWDETGPTSYLGVAVPEFPNWFMISGPKGPFTNAPPQIERQVEFISAAIEDNEKAGARVPIEATHEAERAYSAYCEELAAHSLFWKAEDNWIFGANIPGKPKQLRFFFGGMQAYRQKLVEVVSKGYDGFKPFTSNPTARVF</sequence>
<evidence type="ECO:0000313" key="6">
    <source>
        <dbReference type="Proteomes" id="UP000799767"/>
    </source>
</evidence>
<evidence type="ECO:0008006" key="7">
    <source>
        <dbReference type="Google" id="ProtNLM"/>
    </source>
</evidence>
<dbReference type="Pfam" id="PF00743">
    <property type="entry name" value="FMO-like"/>
    <property type="match status" value="1"/>
</dbReference>
<reference evidence="5" key="1">
    <citation type="journal article" date="2020" name="Stud. Mycol.">
        <title>101 Dothideomycetes genomes: a test case for predicting lifestyles and emergence of pathogens.</title>
        <authorList>
            <person name="Haridas S."/>
            <person name="Albert R."/>
            <person name="Binder M."/>
            <person name="Bloem J."/>
            <person name="Labutti K."/>
            <person name="Salamov A."/>
            <person name="Andreopoulos B."/>
            <person name="Baker S."/>
            <person name="Barry K."/>
            <person name="Bills G."/>
            <person name="Bluhm B."/>
            <person name="Cannon C."/>
            <person name="Castanera R."/>
            <person name="Culley D."/>
            <person name="Daum C."/>
            <person name="Ezra D."/>
            <person name="Gonzalez J."/>
            <person name="Henrissat B."/>
            <person name="Kuo A."/>
            <person name="Liang C."/>
            <person name="Lipzen A."/>
            <person name="Lutzoni F."/>
            <person name="Magnuson J."/>
            <person name="Mondo S."/>
            <person name="Nolan M."/>
            <person name="Ohm R."/>
            <person name="Pangilinan J."/>
            <person name="Park H.-J."/>
            <person name="Ramirez L."/>
            <person name="Alfaro M."/>
            <person name="Sun H."/>
            <person name="Tritt A."/>
            <person name="Yoshinaga Y."/>
            <person name="Zwiers L.-H."/>
            <person name="Turgeon B."/>
            <person name="Goodwin S."/>
            <person name="Spatafora J."/>
            <person name="Crous P."/>
            <person name="Grigoriev I."/>
        </authorList>
    </citation>
    <scope>NUCLEOTIDE SEQUENCE</scope>
    <source>
        <strain evidence="5">CBS 113389</strain>
    </source>
</reference>
<protein>
    <recommendedName>
        <fullName evidence="7">Cyclohexanone monooxygenase</fullName>
    </recommendedName>
</protein>
<proteinExistence type="predicted"/>
<dbReference type="InterPro" id="IPR050775">
    <property type="entry name" value="FAD-binding_Monooxygenases"/>
</dbReference>
<dbReference type="GO" id="GO:0004499">
    <property type="term" value="F:N,N-dimethylaniline monooxygenase activity"/>
    <property type="evidence" value="ECO:0007669"/>
    <property type="project" value="InterPro"/>
</dbReference>
<dbReference type="OrthoDB" id="66881at2759"/>
<dbReference type="InterPro" id="IPR036188">
    <property type="entry name" value="FAD/NAD-bd_sf"/>
</dbReference>
<dbReference type="SUPFAM" id="SSF51905">
    <property type="entry name" value="FAD/NAD(P)-binding domain"/>
    <property type="match status" value="2"/>
</dbReference>
<keyword evidence="2" id="KW-0274">FAD</keyword>
<evidence type="ECO:0000256" key="2">
    <source>
        <dbReference type="ARBA" id="ARBA00022827"/>
    </source>
</evidence>
<evidence type="ECO:0000313" key="5">
    <source>
        <dbReference type="EMBL" id="KAF2485532.1"/>
    </source>
</evidence>
<accession>A0A6A6PZT5</accession>
<keyword evidence="6" id="KW-1185">Reference proteome</keyword>
<keyword evidence="4" id="KW-0560">Oxidoreductase</keyword>
<evidence type="ECO:0000256" key="3">
    <source>
        <dbReference type="ARBA" id="ARBA00022857"/>
    </source>
</evidence>
<evidence type="ECO:0000256" key="4">
    <source>
        <dbReference type="ARBA" id="ARBA00023002"/>
    </source>
</evidence>
<organism evidence="5 6">
    <name type="scientific">Neohortaea acidophila</name>
    <dbReference type="NCBI Taxonomy" id="245834"/>
    <lineage>
        <taxon>Eukaryota</taxon>
        <taxon>Fungi</taxon>
        <taxon>Dikarya</taxon>
        <taxon>Ascomycota</taxon>
        <taxon>Pezizomycotina</taxon>
        <taxon>Dothideomycetes</taxon>
        <taxon>Dothideomycetidae</taxon>
        <taxon>Mycosphaerellales</taxon>
        <taxon>Teratosphaeriaceae</taxon>
        <taxon>Neohortaea</taxon>
    </lineage>
</organism>
<dbReference type="GO" id="GO:0050661">
    <property type="term" value="F:NADP binding"/>
    <property type="evidence" value="ECO:0007669"/>
    <property type="project" value="InterPro"/>
</dbReference>
<keyword evidence="3" id="KW-0521">NADP</keyword>